<dbReference type="Proteomes" id="UP001152795">
    <property type="component" value="Unassembled WGS sequence"/>
</dbReference>
<protein>
    <submittedName>
        <fullName evidence="1">Uncharacterized protein</fullName>
    </submittedName>
</protein>
<feature type="non-terminal residue" evidence="1">
    <location>
        <position position="1"/>
    </location>
</feature>
<evidence type="ECO:0000313" key="2">
    <source>
        <dbReference type="Proteomes" id="UP001152795"/>
    </source>
</evidence>
<proteinExistence type="predicted"/>
<gene>
    <name evidence="1" type="ORF">PACLA_8A029464</name>
</gene>
<dbReference type="InterPro" id="IPR052055">
    <property type="entry name" value="Hepadnavirus_pol/RT"/>
</dbReference>
<accession>A0A6S7JHH0</accession>
<dbReference type="EMBL" id="CACRXK020017974">
    <property type="protein sequence ID" value="CAB4031905.1"/>
    <property type="molecule type" value="Genomic_DNA"/>
</dbReference>
<reference evidence="1" key="1">
    <citation type="submission" date="2020-04" db="EMBL/GenBank/DDBJ databases">
        <authorList>
            <person name="Alioto T."/>
            <person name="Alioto T."/>
            <person name="Gomez Garrido J."/>
        </authorList>
    </citation>
    <scope>NUCLEOTIDE SEQUENCE</scope>
    <source>
        <strain evidence="1">A484AB</strain>
    </source>
</reference>
<dbReference type="AlphaFoldDB" id="A0A6S7JHH0"/>
<sequence>YKIKSILKPEYASICVDDGTQIGEGKTPEEGCSNLIDTVTLFTQLGLLVHPKKCNFIPSQEIVIWGFIINSVKMTVKLTPEKALALKSDCDLFLKKCPERDKTSALARNK</sequence>
<feature type="non-terminal residue" evidence="1">
    <location>
        <position position="110"/>
    </location>
</feature>
<name>A0A6S7JHH0_PARCT</name>
<keyword evidence="2" id="KW-1185">Reference proteome</keyword>
<dbReference type="PANTHER" id="PTHR33050:SF7">
    <property type="entry name" value="RIBONUCLEASE H"/>
    <property type="match status" value="1"/>
</dbReference>
<dbReference type="PANTHER" id="PTHR33050">
    <property type="entry name" value="REVERSE TRANSCRIPTASE DOMAIN-CONTAINING PROTEIN"/>
    <property type="match status" value="1"/>
</dbReference>
<organism evidence="1 2">
    <name type="scientific">Paramuricea clavata</name>
    <name type="common">Red gorgonian</name>
    <name type="synonym">Violescent sea-whip</name>
    <dbReference type="NCBI Taxonomy" id="317549"/>
    <lineage>
        <taxon>Eukaryota</taxon>
        <taxon>Metazoa</taxon>
        <taxon>Cnidaria</taxon>
        <taxon>Anthozoa</taxon>
        <taxon>Octocorallia</taxon>
        <taxon>Malacalcyonacea</taxon>
        <taxon>Plexauridae</taxon>
        <taxon>Paramuricea</taxon>
    </lineage>
</organism>
<comment type="caution">
    <text evidence="1">The sequence shown here is derived from an EMBL/GenBank/DDBJ whole genome shotgun (WGS) entry which is preliminary data.</text>
</comment>
<evidence type="ECO:0000313" key="1">
    <source>
        <dbReference type="EMBL" id="CAB4031905.1"/>
    </source>
</evidence>